<dbReference type="EnsemblPlants" id="MELO3C003964.2.1">
    <property type="protein sequence ID" value="MELO3C003964.2.1"/>
    <property type="gene ID" value="MELO3C003964.2"/>
</dbReference>
<sequence>MLFCKEEKELGRRQATGTCPSCGGKVQAVDVERKWRLCFVPLCFKIKRKYYCLICGRRLELYH</sequence>
<dbReference type="InParanoid" id="A0A1S3BRU0"/>
<organism evidence="2 3">
    <name type="scientific">Cucumis melo</name>
    <name type="common">Muskmelon</name>
    <dbReference type="NCBI Taxonomy" id="3656"/>
    <lineage>
        <taxon>Eukaryota</taxon>
        <taxon>Viridiplantae</taxon>
        <taxon>Streptophyta</taxon>
        <taxon>Embryophyta</taxon>
        <taxon>Tracheophyta</taxon>
        <taxon>Spermatophyta</taxon>
        <taxon>Magnoliopsida</taxon>
        <taxon>eudicotyledons</taxon>
        <taxon>Gunneridae</taxon>
        <taxon>Pentapetalae</taxon>
        <taxon>rosids</taxon>
        <taxon>fabids</taxon>
        <taxon>Cucurbitales</taxon>
        <taxon>Cucurbitaceae</taxon>
        <taxon>Benincaseae</taxon>
        <taxon>Cucumis</taxon>
    </lineage>
</organism>
<reference evidence="3" key="2">
    <citation type="submission" date="2025-04" db="UniProtKB">
        <authorList>
            <consortium name="RefSeq"/>
        </authorList>
    </citation>
    <scope>IDENTIFICATION</scope>
</reference>
<keyword evidence="2" id="KW-1185">Reference proteome</keyword>
<dbReference type="PANTHER" id="PTHR33320:SF30">
    <property type="entry name" value="OS04G0606200 PROTEIN"/>
    <property type="match status" value="1"/>
</dbReference>
<dbReference type="Proteomes" id="UP001652600">
    <property type="component" value="Chromosome 5"/>
</dbReference>
<accession>A0A1S3BRU0</accession>
<dbReference type="GeneID" id="103492473"/>
<dbReference type="RefSeq" id="XP_008451097.1">
    <property type="nucleotide sequence ID" value="XM_008452875.2"/>
</dbReference>
<dbReference type="eggNOG" id="ENOG502S7AP">
    <property type="taxonomic scope" value="Eukaryota"/>
</dbReference>
<dbReference type="Gramene" id="MELO3C003964.2.1">
    <property type="protein sequence ID" value="MELO3C003964.2.1"/>
    <property type="gene ID" value="MELO3C003964.2"/>
</dbReference>
<dbReference type="PANTHER" id="PTHR33320">
    <property type="entry name" value="METHIONYL-TRNA SYNTHETASE"/>
    <property type="match status" value="1"/>
</dbReference>
<gene>
    <name evidence="3" type="primary">LOC103492473</name>
    <name evidence="1" type="synonym">103492473</name>
</gene>
<evidence type="ECO:0000313" key="1">
    <source>
        <dbReference type="EnsemblPlants" id="MELO3C003964.2.1"/>
    </source>
</evidence>
<protein>
    <submittedName>
        <fullName evidence="3">Uncharacterized protein LOC103492473</fullName>
    </submittedName>
</protein>
<evidence type="ECO:0000313" key="3">
    <source>
        <dbReference type="RefSeq" id="XP_008451097.1"/>
    </source>
</evidence>
<name>A0A1S3BRU0_CUCME</name>
<dbReference type="OrthoDB" id="610577at2759"/>
<proteinExistence type="predicted"/>
<dbReference type="KEGG" id="cmo:103492473"/>
<dbReference type="AlphaFoldDB" id="A0A1S3BRU0"/>
<evidence type="ECO:0000313" key="2">
    <source>
        <dbReference type="Proteomes" id="UP001652600"/>
    </source>
</evidence>
<reference evidence="1" key="1">
    <citation type="submission" date="2023-03" db="UniProtKB">
        <authorList>
            <consortium name="EnsemblPlants"/>
        </authorList>
    </citation>
    <scope>IDENTIFICATION</scope>
</reference>